<dbReference type="InterPro" id="IPR008302">
    <property type="entry name" value="NamZ"/>
</dbReference>
<sequence>HPDFKSFIGLYPIPYVHGMTAGELAWLFNREFGIGVNLRAVPMEGWRRDMTFKDTGLEWIPTSPHIPNAETAAYYATTGSIGELGTISIGVGYTMPFHIVGAPWIDANELAAELNSRNLPGVTFRPMYWKQFYGIYEDQSIGGVELYINDLSVYRPFATGIHILEAIRTLYPDREIFPDNRASNFKFATGTDTILTRLKAGVPADVIIKSYQDDLEAFKILRQEYLLY</sequence>
<dbReference type="InterPro" id="IPR048503">
    <property type="entry name" value="NamZ_C"/>
</dbReference>
<comment type="caution">
    <text evidence="3">The sequence shown here is derived from an EMBL/GenBank/DDBJ whole genome shotgun (WGS) entry which is preliminary data.</text>
</comment>
<feature type="domain" description="Peptidoglycan beta-N-acetylmuramidase NamZ N-terminal" evidence="1">
    <location>
        <begin position="2"/>
        <end position="69"/>
    </location>
</feature>
<dbReference type="Pfam" id="PF20732">
    <property type="entry name" value="NamZ_C"/>
    <property type="match status" value="1"/>
</dbReference>
<proteinExistence type="predicted"/>
<organism evidence="3">
    <name type="scientific">marine sediment metagenome</name>
    <dbReference type="NCBI Taxonomy" id="412755"/>
    <lineage>
        <taxon>unclassified sequences</taxon>
        <taxon>metagenomes</taxon>
        <taxon>ecological metagenomes</taxon>
    </lineage>
</organism>
<evidence type="ECO:0008006" key="4">
    <source>
        <dbReference type="Google" id="ProtNLM"/>
    </source>
</evidence>
<dbReference type="AlphaFoldDB" id="X0TWF6"/>
<dbReference type="PANTHER" id="PTHR42915:SF1">
    <property type="entry name" value="PEPTIDOGLYCAN BETA-N-ACETYLMURAMIDASE NAMZ"/>
    <property type="match status" value="1"/>
</dbReference>
<protein>
    <recommendedName>
        <fullName evidence="4">DUF1343 domain-containing protein</fullName>
    </recommendedName>
</protein>
<evidence type="ECO:0000259" key="1">
    <source>
        <dbReference type="Pfam" id="PF07075"/>
    </source>
</evidence>
<feature type="non-terminal residue" evidence="3">
    <location>
        <position position="1"/>
    </location>
</feature>
<dbReference type="InterPro" id="IPR048502">
    <property type="entry name" value="NamZ_N"/>
</dbReference>
<dbReference type="PANTHER" id="PTHR42915">
    <property type="entry name" value="HYPOTHETICAL 460 KDA PROTEIN IN FEUA-SIGW INTERGENIC REGION [PRECURSOR]"/>
    <property type="match status" value="1"/>
</dbReference>
<dbReference type="Pfam" id="PF07075">
    <property type="entry name" value="NamZ_N"/>
    <property type="match status" value="1"/>
</dbReference>
<evidence type="ECO:0000259" key="2">
    <source>
        <dbReference type="Pfam" id="PF20732"/>
    </source>
</evidence>
<dbReference type="Gene3D" id="3.90.1150.140">
    <property type="match status" value="1"/>
</dbReference>
<dbReference type="EMBL" id="BARS01017419">
    <property type="protein sequence ID" value="GAF97604.1"/>
    <property type="molecule type" value="Genomic_DNA"/>
</dbReference>
<feature type="domain" description="Peptidoglycan beta-N-acetylmuramidase NamZ C-terminal" evidence="2">
    <location>
        <begin position="74"/>
        <end position="228"/>
    </location>
</feature>
<name>X0TWF6_9ZZZZ</name>
<gene>
    <name evidence="3" type="ORF">S01H1_28492</name>
</gene>
<reference evidence="3" key="1">
    <citation type="journal article" date="2014" name="Front. Microbiol.">
        <title>High frequency of phylogenetically diverse reductive dehalogenase-homologous genes in deep subseafloor sedimentary metagenomes.</title>
        <authorList>
            <person name="Kawai M."/>
            <person name="Futagami T."/>
            <person name="Toyoda A."/>
            <person name="Takaki Y."/>
            <person name="Nishi S."/>
            <person name="Hori S."/>
            <person name="Arai W."/>
            <person name="Tsubouchi T."/>
            <person name="Morono Y."/>
            <person name="Uchiyama I."/>
            <person name="Ito T."/>
            <person name="Fujiyama A."/>
            <person name="Inagaki F."/>
            <person name="Takami H."/>
        </authorList>
    </citation>
    <scope>NUCLEOTIDE SEQUENCE</scope>
    <source>
        <strain evidence="3">Expedition CK06-06</strain>
    </source>
</reference>
<evidence type="ECO:0000313" key="3">
    <source>
        <dbReference type="EMBL" id="GAF97604.1"/>
    </source>
</evidence>
<accession>X0TWF6</accession>
<dbReference type="GO" id="GO:0033922">
    <property type="term" value="F:peptidoglycan beta-N-acetylmuramidase activity"/>
    <property type="evidence" value="ECO:0007669"/>
    <property type="project" value="InterPro"/>
</dbReference>